<name>A0AAW9TP74_RHIML</name>
<dbReference type="CDD" id="cd06261">
    <property type="entry name" value="TM_PBP2"/>
    <property type="match status" value="1"/>
</dbReference>
<comment type="caution">
    <text evidence="10">The sequence shown here is derived from an EMBL/GenBank/DDBJ whole genome shotgun (WGS) entry which is preliminary data.</text>
</comment>
<evidence type="ECO:0000313" key="10">
    <source>
        <dbReference type="EMBL" id="MQW33934.1"/>
    </source>
</evidence>
<dbReference type="GO" id="GO:0055085">
    <property type="term" value="P:transmembrane transport"/>
    <property type="evidence" value="ECO:0007669"/>
    <property type="project" value="InterPro"/>
</dbReference>
<dbReference type="GO" id="GO:0005886">
    <property type="term" value="C:plasma membrane"/>
    <property type="evidence" value="ECO:0007669"/>
    <property type="project" value="UniProtKB-SubCell"/>
</dbReference>
<dbReference type="PANTHER" id="PTHR42929:SF5">
    <property type="entry name" value="ABC TRANSPORTER PERMEASE PROTEIN"/>
    <property type="match status" value="1"/>
</dbReference>
<feature type="transmembrane region" description="Helical" evidence="8">
    <location>
        <begin position="202"/>
        <end position="235"/>
    </location>
</feature>
<dbReference type="Gene3D" id="1.10.3720.10">
    <property type="entry name" value="MetI-like"/>
    <property type="match status" value="1"/>
</dbReference>
<sequence length="291" mass="31356">MVSQTETGSGRPYSPAQVRRLTDFDLTLPALGLLILFFVLPVAMLLTRSVTEPVPGLGNYAELLGSSTYLRIFANTFIVSSLVTLVSLLIGFPVAWALAIMPSRAASIVFAILLLSMWTNLLARTYAWMVLLQRTGVINKMLLGMGLIDTPLPLVNNLTGVTIGMTYIMLPFIILPLYGVIRKIDPAILQAAALCGANRWQSLVRVLLPLAMPGMAAGALMVFVMSLGYFVTPALLGGTSNMMLAELIAQFVQSLVNWGMGGAAALVLLVVTLTLYAVQLRFFGTNRMGGR</sequence>
<keyword evidence="6 8" id="KW-1133">Transmembrane helix</keyword>
<feature type="transmembrane region" description="Helical" evidence="8">
    <location>
        <begin position="160"/>
        <end position="181"/>
    </location>
</feature>
<dbReference type="InterPro" id="IPR035906">
    <property type="entry name" value="MetI-like_sf"/>
</dbReference>
<organism evidence="10 11">
    <name type="scientific">Rhizobium meliloti</name>
    <name type="common">Ensifer meliloti</name>
    <name type="synonym">Sinorhizobium meliloti</name>
    <dbReference type="NCBI Taxonomy" id="382"/>
    <lineage>
        <taxon>Bacteria</taxon>
        <taxon>Pseudomonadati</taxon>
        <taxon>Pseudomonadota</taxon>
        <taxon>Alphaproteobacteria</taxon>
        <taxon>Hyphomicrobiales</taxon>
        <taxon>Rhizobiaceae</taxon>
        <taxon>Sinorhizobium/Ensifer group</taxon>
        <taxon>Sinorhizobium</taxon>
    </lineage>
</organism>
<dbReference type="EMBL" id="WISR01000139">
    <property type="protein sequence ID" value="MQW33934.1"/>
    <property type="molecule type" value="Genomic_DNA"/>
</dbReference>
<dbReference type="AlphaFoldDB" id="A0AAW9TP74"/>
<dbReference type="RefSeq" id="WP_153349759.1">
    <property type="nucleotide sequence ID" value="NZ_WISR01000139.1"/>
</dbReference>
<evidence type="ECO:0000256" key="4">
    <source>
        <dbReference type="ARBA" id="ARBA00022475"/>
    </source>
</evidence>
<evidence type="ECO:0000313" key="11">
    <source>
        <dbReference type="Proteomes" id="UP000429484"/>
    </source>
</evidence>
<evidence type="ECO:0000256" key="6">
    <source>
        <dbReference type="ARBA" id="ARBA00022989"/>
    </source>
</evidence>
<evidence type="ECO:0000256" key="1">
    <source>
        <dbReference type="ARBA" id="ARBA00004651"/>
    </source>
</evidence>
<evidence type="ECO:0000256" key="3">
    <source>
        <dbReference type="ARBA" id="ARBA00022448"/>
    </source>
</evidence>
<comment type="similarity">
    <text evidence="2">Belongs to the binding-protein-dependent transport system permease family. CysTW subfamily.</text>
</comment>
<feature type="transmembrane region" description="Helical" evidence="8">
    <location>
        <begin position="255"/>
        <end position="278"/>
    </location>
</feature>
<evidence type="ECO:0000259" key="9">
    <source>
        <dbReference type="PROSITE" id="PS50928"/>
    </source>
</evidence>
<evidence type="ECO:0000256" key="7">
    <source>
        <dbReference type="ARBA" id="ARBA00023136"/>
    </source>
</evidence>
<evidence type="ECO:0000256" key="8">
    <source>
        <dbReference type="RuleBase" id="RU363032"/>
    </source>
</evidence>
<comment type="subcellular location">
    <subcellularLocation>
        <location evidence="1 8">Cell membrane</location>
        <topology evidence="1 8">Multi-pass membrane protein</topology>
    </subcellularLocation>
</comment>
<keyword evidence="3 8" id="KW-0813">Transport</keyword>
<dbReference type="PANTHER" id="PTHR42929">
    <property type="entry name" value="INNER MEMBRANE ABC TRANSPORTER PERMEASE PROTEIN YDCU-RELATED-RELATED"/>
    <property type="match status" value="1"/>
</dbReference>
<proteinExistence type="inferred from homology"/>
<protein>
    <submittedName>
        <fullName evidence="10">ABC transporter permease subunit</fullName>
    </submittedName>
</protein>
<dbReference type="PROSITE" id="PS50928">
    <property type="entry name" value="ABC_TM1"/>
    <property type="match status" value="1"/>
</dbReference>
<evidence type="ECO:0000256" key="2">
    <source>
        <dbReference type="ARBA" id="ARBA00007069"/>
    </source>
</evidence>
<accession>A0AAW9TP74</accession>
<keyword evidence="5 8" id="KW-0812">Transmembrane</keyword>
<dbReference type="SUPFAM" id="SSF161098">
    <property type="entry name" value="MetI-like"/>
    <property type="match status" value="1"/>
</dbReference>
<feature type="transmembrane region" description="Helical" evidence="8">
    <location>
        <begin position="68"/>
        <end position="90"/>
    </location>
</feature>
<keyword evidence="4" id="KW-1003">Cell membrane</keyword>
<dbReference type="InterPro" id="IPR000515">
    <property type="entry name" value="MetI-like"/>
</dbReference>
<gene>
    <name evidence="10" type="ORF">GHK53_14345</name>
</gene>
<feature type="transmembrane region" description="Helical" evidence="8">
    <location>
        <begin position="26"/>
        <end position="47"/>
    </location>
</feature>
<dbReference type="Proteomes" id="UP000429484">
    <property type="component" value="Unassembled WGS sequence"/>
</dbReference>
<reference evidence="10 11" key="1">
    <citation type="journal article" date="2013" name="Genome Biol.">
        <title>Comparative genomics of the core and accessory genomes of 48 Sinorhizobium strains comprising five genospecies.</title>
        <authorList>
            <person name="Sugawara M."/>
            <person name="Epstein B."/>
            <person name="Badgley B.D."/>
            <person name="Unno T."/>
            <person name="Xu L."/>
            <person name="Reese J."/>
            <person name="Gyaneshwar P."/>
            <person name="Denny R."/>
            <person name="Mudge J."/>
            <person name="Bharti A.K."/>
            <person name="Farmer A.D."/>
            <person name="May G.D."/>
            <person name="Woodward J.E."/>
            <person name="Medigue C."/>
            <person name="Vallenet D."/>
            <person name="Lajus A."/>
            <person name="Rouy Z."/>
            <person name="Martinez-Vaz B."/>
            <person name="Tiffin P."/>
            <person name="Young N.D."/>
            <person name="Sadowsky M.J."/>
        </authorList>
    </citation>
    <scope>NUCLEOTIDE SEQUENCE [LARGE SCALE GENOMIC DNA]</scope>
    <source>
        <strain evidence="10 11">N6B1</strain>
    </source>
</reference>
<evidence type="ECO:0000256" key="5">
    <source>
        <dbReference type="ARBA" id="ARBA00022692"/>
    </source>
</evidence>
<feature type="domain" description="ABC transmembrane type-1" evidence="9">
    <location>
        <begin position="73"/>
        <end position="279"/>
    </location>
</feature>
<dbReference type="Pfam" id="PF00528">
    <property type="entry name" value="BPD_transp_1"/>
    <property type="match status" value="1"/>
</dbReference>
<keyword evidence="7 8" id="KW-0472">Membrane</keyword>